<dbReference type="EMBL" id="CP040098">
    <property type="protein sequence ID" value="QCQ23295.1"/>
    <property type="molecule type" value="Genomic_DNA"/>
</dbReference>
<keyword evidence="3" id="KW-1185">Reference proteome</keyword>
<evidence type="ECO:0000313" key="3">
    <source>
        <dbReference type="Proteomes" id="UP000298602"/>
    </source>
</evidence>
<dbReference type="InterPro" id="IPR036063">
    <property type="entry name" value="Smr_dom_sf"/>
</dbReference>
<dbReference type="Proteomes" id="UP000298602">
    <property type="component" value="Chromosome"/>
</dbReference>
<organism evidence="2 3">
    <name type="scientific">Desulfoglaeba alkanexedens ALDC</name>
    <dbReference type="NCBI Taxonomy" id="980445"/>
    <lineage>
        <taxon>Bacteria</taxon>
        <taxon>Pseudomonadati</taxon>
        <taxon>Thermodesulfobacteriota</taxon>
        <taxon>Syntrophobacteria</taxon>
        <taxon>Syntrophobacterales</taxon>
        <taxon>Syntrophobacteraceae</taxon>
        <taxon>Desulfoglaeba</taxon>
    </lineage>
</organism>
<dbReference type="PROSITE" id="PS50828">
    <property type="entry name" value="SMR"/>
    <property type="match status" value="1"/>
</dbReference>
<sequence length="145" mass="15460">MAERTDPPAFRYPVQQTLDLHTFSPSEAASLIDDYLRAAADKGYSEVVIVHGKGTGKLRRRVHGVLSTHPMVAGFREAEPWRGGWGATVVAIAMPEEAGAGKGGSKGAVGPRRGKRPPLRIRSAQWALGAAAGAALGWLLWHALE</sequence>
<dbReference type="RefSeq" id="WP_137425574.1">
    <property type="nucleotide sequence ID" value="NZ_CP040098.1"/>
</dbReference>
<dbReference type="Gene3D" id="3.30.1370.110">
    <property type="match status" value="1"/>
</dbReference>
<dbReference type="SMART" id="SM00463">
    <property type="entry name" value="SMR"/>
    <property type="match status" value="1"/>
</dbReference>
<dbReference type="PANTHER" id="PTHR35562:SF2">
    <property type="entry name" value="DNA ENDONUCLEASE SMRA-RELATED"/>
    <property type="match status" value="1"/>
</dbReference>
<dbReference type="InterPro" id="IPR002625">
    <property type="entry name" value="Smr_dom"/>
</dbReference>
<evidence type="ECO:0000259" key="1">
    <source>
        <dbReference type="PROSITE" id="PS50828"/>
    </source>
</evidence>
<dbReference type="SUPFAM" id="SSF160443">
    <property type="entry name" value="SMR domain-like"/>
    <property type="match status" value="1"/>
</dbReference>
<name>A0A4P8L7W2_9BACT</name>
<proteinExistence type="predicted"/>
<protein>
    <recommendedName>
        <fullName evidence="1">Smr domain-containing protein</fullName>
    </recommendedName>
</protein>
<reference evidence="2 3" key="1">
    <citation type="submission" date="2019-05" db="EMBL/GenBank/DDBJ databases">
        <title>The Complete Genome Sequence of the n-alkane-degrading Desulfoglaeba alkanexedens ALDC reveals multiple alkylsuccinate synthase gene clusters.</title>
        <authorList>
            <person name="Callaghan A.V."/>
            <person name="Davidova I.A."/>
            <person name="Duncan K.E."/>
            <person name="Morris B."/>
            <person name="McInerney M.J."/>
        </authorList>
    </citation>
    <scope>NUCLEOTIDE SEQUENCE [LARGE SCALE GENOMIC DNA]</scope>
    <source>
        <strain evidence="2 3">ALDC</strain>
    </source>
</reference>
<dbReference type="PANTHER" id="PTHR35562">
    <property type="entry name" value="DNA ENDONUCLEASE SMRA-RELATED"/>
    <property type="match status" value="1"/>
</dbReference>
<dbReference type="OrthoDB" id="9808166at2"/>
<evidence type="ECO:0000313" key="2">
    <source>
        <dbReference type="EMBL" id="QCQ23295.1"/>
    </source>
</evidence>
<dbReference type="Pfam" id="PF01713">
    <property type="entry name" value="Smr"/>
    <property type="match status" value="1"/>
</dbReference>
<gene>
    <name evidence="2" type="ORF">FDQ92_14605</name>
</gene>
<dbReference type="KEGG" id="dax:FDQ92_14605"/>
<dbReference type="AlphaFoldDB" id="A0A4P8L7W2"/>
<accession>A0A4P8L7W2</accession>
<feature type="domain" description="Smr" evidence="1">
    <location>
        <begin position="18"/>
        <end position="93"/>
    </location>
</feature>
<reference evidence="2 3" key="2">
    <citation type="submission" date="2019-05" db="EMBL/GenBank/DDBJ databases">
        <authorList>
            <person name="Suflita J.M."/>
            <person name="Marks C.R."/>
        </authorList>
    </citation>
    <scope>NUCLEOTIDE SEQUENCE [LARGE SCALE GENOMIC DNA]</scope>
    <source>
        <strain evidence="2 3">ALDC</strain>
    </source>
</reference>